<feature type="domain" description="EF-hand" evidence="2">
    <location>
        <begin position="55"/>
        <end position="90"/>
    </location>
</feature>
<dbReference type="PROSITE" id="PS50222">
    <property type="entry name" value="EF_HAND_2"/>
    <property type="match status" value="2"/>
</dbReference>
<protein>
    <recommendedName>
        <fullName evidence="2">EF-hand domain-containing protein</fullName>
    </recommendedName>
</protein>
<dbReference type="GO" id="GO:0005509">
    <property type="term" value="F:calcium ion binding"/>
    <property type="evidence" value="ECO:0007669"/>
    <property type="project" value="InterPro"/>
</dbReference>
<dbReference type="SUPFAM" id="SSF47473">
    <property type="entry name" value="EF-hand"/>
    <property type="match status" value="1"/>
</dbReference>
<accession>A0A7S1NJI4</accession>
<dbReference type="Pfam" id="PF13499">
    <property type="entry name" value="EF-hand_7"/>
    <property type="match status" value="1"/>
</dbReference>
<sequence>MAPSRNWEDFKKIPLHMGTLIHYKLAFEKADQDQNGRINLVELGEWAQSLGLRNLKFEDLQKMIREVDLNHDGCVDFWEFLAIQLFITMNLQASVDLHEFVKFLCQSFTPDNR</sequence>
<feature type="domain" description="EF-hand" evidence="2">
    <location>
        <begin position="18"/>
        <end position="53"/>
    </location>
</feature>
<dbReference type="AlphaFoldDB" id="A0A7S1NJI4"/>
<dbReference type="Gene3D" id="1.10.238.10">
    <property type="entry name" value="EF-hand"/>
    <property type="match status" value="1"/>
</dbReference>
<dbReference type="CDD" id="cd00051">
    <property type="entry name" value="EFh"/>
    <property type="match status" value="1"/>
</dbReference>
<dbReference type="InterPro" id="IPR011992">
    <property type="entry name" value="EF-hand-dom_pair"/>
</dbReference>
<evidence type="ECO:0000313" key="3">
    <source>
        <dbReference type="EMBL" id="CAD9024995.1"/>
    </source>
</evidence>
<evidence type="ECO:0000259" key="2">
    <source>
        <dbReference type="PROSITE" id="PS50222"/>
    </source>
</evidence>
<proteinExistence type="predicted"/>
<dbReference type="InterPro" id="IPR002048">
    <property type="entry name" value="EF_hand_dom"/>
</dbReference>
<keyword evidence="1" id="KW-0106">Calcium</keyword>
<reference evidence="3" key="1">
    <citation type="submission" date="2021-01" db="EMBL/GenBank/DDBJ databases">
        <authorList>
            <person name="Corre E."/>
            <person name="Pelletier E."/>
            <person name="Niang G."/>
            <person name="Scheremetjew M."/>
            <person name="Finn R."/>
            <person name="Kale V."/>
            <person name="Holt S."/>
            <person name="Cochrane G."/>
            <person name="Meng A."/>
            <person name="Brown T."/>
            <person name="Cohen L."/>
        </authorList>
    </citation>
    <scope>NUCLEOTIDE SEQUENCE</scope>
    <source>
        <strain evidence="3">NIES-381</strain>
    </source>
</reference>
<dbReference type="PROSITE" id="PS00018">
    <property type="entry name" value="EF_HAND_1"/>
    <property type="match status" value="2"/>
</dbReference>
<organism evidence="3">
    <name type="scientific">Eutreptiella gymnastica</name>
    <dbReference type="NCBI Taxonomy" id="73025"/>
    <lineage>
        <taxon>Eukaryota</taxon>
        <taxon>Discoba</taxon>
        <taxon>Euglenozoa</taxon>
        <taxon>Euglenida</taxon>
        <taxon>Spirocuta</taxon>
        <taxon>Euglenophyceae</taxon>
        <taxon>Eutreptiales</taxon>
        <taxon>Eutreptiaceae</taxon>
        <taxon>Eutreptiella</taxon>
    </lineage>
</organism>
<dbReference type="EMBL" id="HBGA01096927">
    <property type="protein sequence ID" value="CAD9024995.1"/>
    <property type="molecule type" value="Transcribed_RNA"/>
</dbReference>
<dbReference type="InterPro" id="IPR018247">
    <property type="entry name" value="EF_Hand_1_Ca_BS"/>
</dbReference>
<evidence type="ECO:0000256" key="1">
    <source>
        <dbReference type="ARBA" id="ARBA00022837"/>
    </source>
</evidence>
<gene>
    <name evidence="3" type="ORF">EGYM00392_LOCUS36121</name>
</gene>
<dbReference type="SMART" id="SM00054">
    <property type="entry name" value="EFh"/>
    <property type="match status" value="2"/>
</dbReference>
<name>A0A7S1NJI4_9EUGL</name>